<evidence type="ECO:0000313" key="4">
    <source>
        <dbReference type="Proteomes" id="UP000030746"/>
    </source>
</evidence>
<dbReference type="RefSeq" id="XP_009051240.1">
    <property type="nucleotide sequence ID" value="XM_009052992.1"/>
</dbReference>
<dbReference type="HOGENOM" id="CLU_113469_2_0_1"/>
<keyword evidence="1" id="KW-0732">Signal</keyword>
<protein>
    <recommendedName>
        <fullName evidence="2">Apple domain-containing protein</fullName>
    </recommendedName>
</protein>
<evidence type="ECO:0000313" key="3">
    <source>
        <dbReference type="EMBL" id="ESO98074.1"/>
    </source>
</evidence>
<accession>V4C8K6</accession>
<dbReference type="PROSITE" id="PS50948">
    <property type="entry name" value="PAN"/>
    <property type="match status" value="1"/>
</dbReference>
<keyword evidence="4" id="KW-1185">Reference proteome</keyword>
<evidence type="ECO:0000259" key="2">
    <source>
        <dbReference type="PROSITE" id="PS50948"/>
    </source>
</evidence>
<gene>
    <name evidence="3" type="ORF">LOTGIDRAFT_174402</name>
</gene>
<feature type="domain" description="Apple" evidence="2">
    <location>
        <begin position="113"/>
        <end position="193"/>
    </location>
</feature>
<name>V4C8K6_LOTGI</name>
<reference evidence="3 4" key="1">
    <citation type="journal article" date="2013" name="Nature">
        <title>Insights into bilaterian evolution from three spiralian genomes.</title>
        <authorList>
            <person name="Simakov O."/>
            <person name="Marletaz F."/>
            <person name="Cho S.J."/>
            <person name="Edsinger-Gonzales E."/>
            <person name="Havlak P."/>
            <person name="Hellsten U."/>
            <person name="Kuo D.H."/>
            <person name="Larsson T."/>
            <person name="Lv J."/>
            <person name="Arendt D."/>
            <person name="Savage R."/>
            <person name="Osoegawa K."/>
            <person name="de Jong P."/>
            <person name="Grimwood J."/>
            <person name="Chapman J.A."/>
            <person name="Shapiro H."/>
            <person name="Aerts A."/>
            <person name="Otillar R.P."/>
            <person name="Terry A.Y."/>
            <person name="Boore J.L."/>
            <person name="Grigoriev I.V."/>
            <person name="Lindberg D.R."/>
            <person name="Seaver E.C."/>
            <person name="Weisblat D.A."/>
            <person name="Putnam N.H."/>
            <person name="Rokhsar D.S."/>
        </authorList>
    </citation>
    <scope>NUCLEOTIDE SEQUENCE [LARGE SCALE GENOMIC DNA]</scope>
</reference>
<dbReference type="InterPro" id="IPR003609">
    <property type="entry name" value="Pan_app"/>
</dbReference>
<dbReference type="EMBL" id="KB201280">
    <property type="protein sequence ID" value="ESO98074.1"/>
    <property type="molecule type" value="Genomic_DNA"/>
</dbReference>
<dbReference type="Pfam" id="PF00024">
    <property type="entry name" value="PAN_1"/>
    <property type="match status" value="1"/>
</dbReference>
<evidence type="ECO:0000256" key="1">
    <source>
        <dbReference type="SAM" id="SignalP"/>
    </source>
</evidence>
<proteinExistence type="predicted"/>
<sequence length="194" mass="22557">MNNLLCSVLLLAVTTLILIDADCSTYPAVKNAYLNKDDQCDDTSITCRRFFKMKQMAKCEDGEWQYQEPVCEPLECDYVYVYTEKTYVKNIIIEVKKRTKQECNERCNNNTQCTSSILDSDGECFLYKKPIVATFYNVDQSYCITKCSEMNECLLLNYISPSKVCYLYNVTRDDLTDMDISNYDGYIMAEKFCQ</sequence>
<dbReference type="KEGG" id="lgi:LOTGIDRAFT_174402"/>
<dbReference type="CTD" id="20242721"/>
<feature type="signal peptide" evidence="1">
    <location>
        <begin position="1"/>
        <end position="21"/>
    </location>
</feature>
<organism evidence="3 4">
    <name type="scientific">Lottia gigantea</name>
    <name type="common">Giant owl limpet</name>
    <dbReference type="NCBI Taxonomy" id="225164"/>
    <lineage>
        <taxon>Eukaryota</taxon>
        <taxon>Metazoa</taxon>
        <taxon>Spiralia</taxon>
        <taxon>Lophotrochozoa</taxon>
        <taxon>Mollusca</taxon>
        <taxon>Gastropoda</taxon>
        <taxon>Patellogastropoda</taxon>
        <taxon>Lottioidea</taxon>
        <taxon>Lottiidae</taxon>
        <taxon>Lottia</taxon>
    </lineage>
</organism>
<dbReference type="AlphaFoldDB" id="V4C8K6"/>
<feature type="chain" id="PRO_5004718487" description="Apple domain-containing protein" evidence="1">
    <location>
        <begin position="22"/>
        <end position="194"/>
    </location>
</feature>
<dbReference type="GeneID" id="20242721"/>
<dbReference type="Proteomes" id="UP000030746">
    <property type="component" value="Unassembled WGS sequence"/>
</dbReference>